<dbReference type="InterPro" id="IPR002105">
    <property type="entry name" value="Dockerin_1_rpt"/>
</dbReference>
<feature type="domain" description="Ice-binding protein C-terminal" evidence="3">
    <location>
        <begin position="986"/>
        <end position="1008"/>
    </location>
</feature>
<dbReference type="InterPro" id="IPR036439">
    <property type="entry name" value="Dockerin_dom_sf"/>
</dbReference>
<accession>A0A9X2FDU3</accession>
<gene>
    <name evidence="4" type="ORF">NG895_24800</name>
</gene>
<evidence type="ECO:0000313" key="5">
    <source>
        <dbReference type="Proteomes" id="UP001155241"/>
    </source>
</evidence>
<name>A0A9X2FDU3_9BACT</name>
<feature type="region of interest" description="Disordered" evidence="1">
    <location>
        <begin position="65"/>
        <end position="88"/>
    </location>
</feature>
<evidence type="ECO:0000259" key="3">
    <source>
        <dbReference type="Pfam" id="PF07589"/>
    </source>
</evidence>
<dbReference type="AlphaFoldDB" id="A0A9X2FDU3"/>
<keyword evidence="2" id="KW-0732">Signal</keyword>
<keyword evidence="5" id="KW-1185">Reference proteome</keyword>
<organism evidence="4 5">
    <name type="scientific">Aeoliella straminimaris</name>
    <dbReference type="NCBI Taxonomy" id="2954799"/>
    <lineage>
        <taxon>Bacteria</taxon>
        <taxon>Pseudomonadati</taxon>
        <taxon>Planctomycetota</taxon>
        <taxon>Planctomycetia</taxon>
        <taxon>Pirellulales</taxon>
        <taxon>Lacipirellulaceae</taxon>
        <taxon>Aeoliella</taxon>
    </lineage>
</organism>
<evidence type="ECO:0000313" key="4">
    <source>
        <dbReference type="EMBL" id="MCO6047130.1"/>
    </source>
</evidence>
<evidence type="ECO:0000256" key="1">
    <source>
        <dbReference type="SAM" id="MobiDB-lite"/>
    </source>
</evidence>
<feature type="domain" description="Ice-binding protein C-terminal" evidence="3">
    <location>
        <begin position="484"/>
        <end position="505"/>
    </location>
</feature>
<dbReference type="Proteomes" id="UP001155241">
    <property type="component" value="Unassembled WGS sequence"/>
</dbReference>
<feature type="chain" id="PRO_5040760930" evidence="2">
    <location>
        <begin position="29"/>
        <end position="1010"/>
    </location>
</feature>
<dbReference type="EMBL" id="JAMXLR010000089">
    <property type="protein sequence ID" value="MCO6047130.1"/>
    <property type="molecule type" value="Genomic_DNA"/>
</dbReference>
<dbReference type="Gene3D" id="1.10.1330.10">
    <property type="entry name" value="Dockerin domain"/>
    <property type="match status" value="2"/>
</dbReference>
<evidence type="ECO:0000256" key="2">
    <source>
        <dbReference type="SAM" id="SignalP"/>
    </source>
</evidence>
<dbReference type="PROSITE" id="PS00018">
    <property type="entry name" value="EF_HAND_1"/>
    <property type="match status" value="1"/>
</dbReference>
<dbReference type="InterPro" id="IPR013424">
    <property type="entry name" value="Ice-binding_C"/>
</dbReference>
<dbReference type="Pfam" id="PF00404">
    <property type="entry name" value="Dockerin_1"/>
    <property type="match status" value="1"/>
</dbReference>
<reference evidence="4" key="1">
    <citation type="submission" date="2022-06" db="EMBL/GenBank/DDBJ databases">
        <title>Aeoliella straminimaris, a novel planctomycete from sediments.</title>
        <authorList>
            <person name="Vitorino I.R."/>
            <person name="Lage O.M."/>
        </authorList>
    </citation>
    <scope>NUCLEOTIDE SEQUENCE</scope>
    <source>
        <strain evidence="4">ICT_H6.2</strain>
    </source>
</reference>
<sequence>MKRTSNSLSKFTVAIAALLGIGANSAQAIVLFSDTFDRPDNRNIDAVTTGITGTVGSTLPADGVYTQPFIDPANDPGPQDGDATNGGGAQIINQTLQLAVGAGTSNAYVNHNFIDSAILTDGGLSVSMVVAETEGASGNGGQGGGFAIGMSQAEADMAGDANGANGVSTFLGAFNSQANPISDFWIALKANNNLQWGGNGGSGIINVGADNGNVEVVFGIADFNSGSDVNFEIYYNDVSQGVGSFAWSGTNENYIGLDGRDNGYVAFDSFLIESASPPPVPTLTINRDTGNITLSNDTNQPLSMVVYSITTERGAFDLNQWETIEQQGLDTNDEWITLTDTSHPSGIASDISEGTLGEYTLGAAGTATDSIDLGEAWIRSPFEDLEFELRNANGDDIPFLIEYTGTELAFADYNDNGTVDALDWPTVRDNLISDVSELPPLERYLHGDLNNDGLVNQLDYRQFKNLYEADQGVGSFAVLLAGTSVPEPGAMVLLGLAVVGLAFRRVLQRVPKAALALVAIAAFAGQAQAVVLFSDTFDRPDNRNIDEVTTGITGTVGATLPADGVYTQPHLDPDWNDTGVVDGNGDNGGGTQILSQELQLAVGLGTSNAIVNHNFTNPDILSDGGFSVSLDVAGMTGTSNQQGGGFAIGMTEAEAASAGDARSLPADSPVMTSGLNGFTNNGDAVQDDVISDFWLTLRGNNTLAWGSNTGNVQGLDVGANTGTITATFAAPSFDAGQHVAYEVFFDGVSQGSGVFRWSDDAANYVGLDGRDGTAVRLDNFSIESTTEANINPLRLFVNTATGVVSLAGGDSENVLDFYEISSAGLGLVEGSYTGLQAAAGYPDGTVFGAGWELNGIQTSSLLSESYIGGSSTVSSGAAAASLGVIYNTTLDTRDLEFTFYDTDGTAYAGFVEYVSTTPSLPDFNGDGIVDIADYTVWRNHLGATGATLSQGDATGDGVVDAADYSEWKANFGAMAGSVAAVEGNASVPEPASLAILGLALTAGLICRRGK</sequence>
<dbReference type="InterPro" id="IPR018247">
    <property type="entry name" value="EF_Hand_1_Ca_BS"/>
</dbReference>
<dbReference type="GO" id="GO:0000272">
    <property type="term" value="P:polysaccharide catabolic process"/>
    <property type="evidence" value="ECO:0007669"/>
    <property type="project" value="InterPro"/>
</dbReference>
<dbReference type="NCBIfam" id="TIGR02595">
    <property type="entry name" value="PEP_CTERM"/>
    <property type="match status" value="1"/>
</dbReference>
<dbReference type="GO" id="GO:0004553">
    <property type="term" value="F:hydrolase activity, hydrolyzing O-glycosyl compounds"/>
    <property type="evidence" value="ECO:0007669"/>
    <property type="project" value="InterPro"/>
</dbReference>
<dbReference type="Pfam" id="PF07589">
    <property type="entry name" value="PEP-CTERM"/>
    <property type="match status" value="2"/>
</dbReference>
<proteinExistence type="predicted"/>
<feature type="signal peptide" evidence="2">
    <location>
        <begin position="1"/>
        <end position="28"/>
    </location>
</feature>
<protein>
    <submittedName>
        <fullName evidence="4">Dockerin type I domain-containing protein</fullName>
    </submittedName>
</protein>
<dbReference type="SUPFAM" id="SSF63446">
    <property type="entry name" value="Type I dockerin domain"/>
    <property type="match status" value="1"/>
</dbReference>
<comment type="caution">
    <text evidence="4">The sequence shown here is derived from an EMBL/GenBank/DDBJ whole genome shotgun (WGS) entry which is preliminary data.</text>
</comment>
<dbReference type="RefSeq" id="WP_252855243.1">
    <property type="nucleotide sequence ID" value="NZ_JAMXLR010000089.1"/>
</dbReference>